<accession>A0AAD2JFZ0</accession>
<dbReference type="Proteomes" id="UP000283946">
    <property type="component" value="Chromosome"/>
</dbReference>
<evidence type="ECO:0000256" key="1">
    <source>
        <dbReference type="SAM" id="Coils"/>
    </source>
</evidence>
<dbReference type="AlphaFoldDB" id="A0AAD2JFZ0"/>
<gene>
    <name evidence="3" type="ORF">C7V51_02660</name>
</gene>
<dbReference type="SUPFAM" id="SSF52540">
    <property type="entry name" value="P-loop containing nucleoside triphosphate hydrolases"/>
    <property type="match status" value="1"/>
</dbReference>
<sequence>MSSTKAQAIPASPLWETRSRKPLPGGRVPGVDGSMWIYRLVPMSNIVDAKSVEAAVRAGGPISQTIEQLGSLVTGRAPTRRLVKGQYREVHLLLVNIPTWFRARPGSATEGYLNRAFAGQLVIRRRLLMGVKLRATSGDGSFRGFMDSVAETLVYGGSPVSDFDRDYNELDAIFARSGFTVPTREDFALANSWWNHGSYADTPVLAHEEHMHIFRRMAAVHEAETVGLSPKDCPHWPDIPDEATITFAAVEDFDLGYTDVADPRARWVPPLLDAGTRVVSVRGLVEPARVTRKELRAQQRRYRNDIQVAAEKGKMDRAEAAEKEAELKSLEDAYAADRAPATLVDVSVIVGIDGLPEDLTQVAPSSIVLNPMANRQAAAWHETMICSSVRANPHLHDLPSTTIAYSGLPALTTVGDADGALLGFTERDRQPVYISPTAASAGDSFPLMLTSAATGSGKTMLLLWLATQFSDLGRPVVIIDPKQDSDHSAVVEMKGGQVASFDELITADGALDPMRFSKSRAEGVQRAASMLSTVNPWGSVQRRQEHETQIANAIKFGSDQGAEATGQALKIAADAGIIPWEAVRPVFEMAESYPMFRATFGINPGTSALAVADGITLFKVGQSSFKRPSLADINNMAAADPLVRCSVNALFMMVNGSMSALAGRGGVLNIDESWMVERAAPDALEEIGRLARSMDVLPILYTQTPSGPVKLGLKGYMSRGLIGHIADEEEAAAGLEIFKANTPGLLNRVTATEYSTDYSSDGAVNWNSLKALQVPDPERPGKRTVLRGSVFYHSDLRGRIAPVEVLLPGEFLHLASTTPEDVAARRAEFALRRAA</sequence>
<feature type="region of interest" description="Disordered" evidence="2">
    <location>
        <begin position="1"/>
        <end position="26"/>
    </location>
</feature>
<dbReference type="Gene3D" id="3.40.50.300">
    <property type="entry name" value="P-loop containing nucleotide triphosphate hydrolases"/>
    <property type="match status" value="1"/>
</dbReference>
<reference evidence="3 4" key="1">
    <citation type="submission" date="2018-03" db="EMBL/GenBank/DDBJ databases">
        <title>Bacteriophage NCPPB3778 and a type I-E CRISPR drive the evolution of the US Biological Select Agent, Rathayibacter toxicus.</title>
        <authorList>
            <person name="Davis E.W.II."/>
            <person name="Tabima J.F."/>
            <person name="Weisberg A.J."/>
            <person name="Dantas Lopes L."/>
            <person name="Wiseman M.S."/>
            <person name="Wiseman M.S."/>
            <person name="Pupko T."/>
            <person name="Belcher M.S."/>
            <person name="Sechler A.J."/>
            <person name="Tancos M.A."/>
            <person name="Schroeder B.K."/>
            <person name="Murray T.D."/>
            <person name="Luster D.G."/>
            <person name="Schneider W.L."/>
            <person name="Rogers E."/>
            <person name="Andreote F.D."/>
            <person name="Grunwald N.J."/>
            <person name="Putnam M.L."/>
            <person name="Chang J.H."/>
        </authorList>
    </citation>
    <scope>NUCLEOTIDE SEQUENCE [LARGE SCALE GENOMIC DNA]</scope>
    <source>
        <strain evidence="3 4">NCCPB 2253</strain>
    </source>
</reference>
<evidence type="ECO:0000313" key="4">
    <source>
        <dbReference type="Proteomes" id="UP000283946"/>
    </source>
</evidence>
<evidence type="ECO:0000256" key="2">
    <source>
        <dbReference type="SAM" id="MobiDB-lite"/>
    </source>
</evidence>
<protein>
    <submittedName>
        <fullName evidence="3">Uncharacterized protein</fullName>
    </submittedName>
</protein>
<dbReference type="RefSeq" id="WP_104354089.1">
    <property type="nucleotide sequence ID" value="NZ_CP028130.1"/>
</dbReference>
<evidence type="ECO:0000313" key="3">
    <source>
        <dbReference type="EMBL" id="AZZ54902.1"/>
    </source>
</evidence>
<dbReference type="EMBL" id="CP028130">
    <property type="protein sequence ID" value="AZZ54902.1"/>
    <property type="molecule type" value="Genomic_DNA"/>
</dbReference>
<proteinExistence type="predicted"/>
<keyword evidence="1" id="KW-0175">Coiled coil</keyword>
<organism evidence="3 4">
    <name type="scientific">Rathayibacter iranicus</name>
    <dbReference type="NCBI Taxonomy" id="59737"/>
    <lineage>
        <taxon>Bacteria</taxon>
        <taxon>Bacillati</taxon>
        <taxon>Actinomycetota</taxon>
        <taxon>Actinomycetes</taxon>
        <taxon>Micrococcales</taxon>
        <taxon>Microbacteriaceae</taxon>
        <taxon>Rathayibacter</taxon>
    </lineage>
</organism>
<name>A0AAD2JFZ0_9MICO</name>
<dbReference type="InterPro" id="IPR027417">
    <property type="entry name" value="P-loop_NTPase"/>
</dbReference>
<feature type="coiled-coil region" evidence="1">
    <location>
        <begin position="292"/>
        <end position="328"/>
    </location>
</feature>
<dbReference type="KEGG" id="ria:C7V51_02660"/>